<evidence type="ECO:0000256" key="1">
    <source>
        <dbReference type="ARBA" id="ARBA00001946"/>
    </source>
</evidence>
<dbReference type="Proteomes" id="UP000199360">
    <property type="component" value="Unassembled WGS sequence"/>
</dbReference>
<dbReference type="PANTHER" id="PTHR33653">
    <property type="entry name" value="RIBONUCLEASE VAPC2"/>
    <property type="match status" value="1"/>
</dbReference>
<proteinExistence type="inferred from homology"/>
<dbReference type="GO" id="GO:0004540">
    <property type="term" value="F:RNA nuclease activity"/>
    <property type="evidence" value="ECO:0007669"/>
    <property type="project" value="InterPro"/>
</dbReference>
<dbReference type="InterPro" id="IPR050556">
    <property type="entry name" value="Type_II_TA_system_RNase"/>
</dbReference>
<evidence type="ECO:0000256" key="7">
    <source>
        <dbReference type="ARBA" id="ARBA00038093"/>
    </source>
</evidence>
<gene>
    <name evidence="8" type="primary">vapC</name>
    <name evidence="10" type="ORF">GA0070213_10358</name>
</gene>
<dbReference type="EC" id="3.1.-.-" evidence="8"/>
<dbReference type="InterPro" id="IPR022907">
    <property type="entry name" value="VapC_family"/>
</dbReference>
<evidence type="ECO:0000256" key="4">
    <source>
        <dbReference type="ARBA" id="ARBA00022723"/>
    </source>
</evidence>
<evidence type="ECO:0000256" key="2">
    <source>
        <dbReference type="ARBA" id="ARBA00022649"/>
    </source>
</evidence>
<dbReference type="InterPro" id="IPR029060">
    <property type="entry name" value="PIN-like_dom_sf"/>
</dbReference>
<dbReference type="HAMAP" id="MF_00265">
    <property type="entry name" value="VapC_Nob1"/>
    <property type="match status" value="1"/>
</dbReference>
<comment type="function">
    <text evidence="8">Toxic component of a toxin-antitoxin (TA) system. An RNase.</text>
</comment>
<feature type="domain" description="PIN" evidence="9">
    <location>
        <begin position="7"/>
        <end position="119"/>
    </location>
</feature>
<feature type="binding site" evidence="8">
    <location>
        <position position="9"/>
    </location>
    <ligand>
        <name>Mg(2+)</name>
        <dbReference type="ChEBI" id="CHEBI:18420"/>
    </ligand>
</feature>
<keyword evidence="5 8" id="KW-0378">Hydrolase</keyword>
<keyword evidence="11" id="KW-1185">Reference proteome</keyword>
<evidence type="ECO:0000256" key="3">
    <source>
        <dbReference type="ARBA" id="ARBA00022722"/>
    </source>
</evidence>
<name>A0A1C5HFL4_9ACTN</name>
<evidence type="ECO:0000256" key="6">
    <source>
        <dbReference type="ARBA" id="ARBA00022842"/>
    </source>
</evidence>
<feature type="binding site" evidence="8">
    <location>
        <position position="97"/>
    </location>
    <ligand>
        <name>Mg(2+)</name>
        <dbReference type="ChEBI" id="CHEBI:18420"/>
    </ligand>
</feature>
<dbReference type="Gene3D" id="3.40.50.1010">
    <property type="entry name" value="5'-nuclease"/>
    <property type="match status" value="1"/>
</dbReference>
<dbReference type="EMBL" id="FMDM01000003">
    <property type="protein sequence ID" value="SCG44849.1"/>
    <property type="molecule type" value="Genomic_DNA"/>
</dbReference>
<keyword evidence="3 8" id="KW-0540">Nuclease</keyword>
<keyword evidence="2 8" id="KW-1277">Toxin-antitoxin system</keyword>
<evidence type="ECO:0000256" key="8">
    <source>
        <dbReference type="HAMAP-Rule" id="MF_00265"/>
    </source>
</evidence>
<dbReference type="STRING" id="745366.GA0070213_10358"/>
<dbReference type="CDD" id="cd18755">
    <property type="entry name" value="PIN_MtVapC3_VapC21-like"/>
    <property type="match status" value="1"/>
</dbReference>
<evidence type="ECO:0000313" key="10">
    <source>
        <dbReference type="EMBL" id="SCG44849.1"/>
    </source>
</evidence>
<dbReference type="AlphaFoldDB" id="A0A1C5HFL4"/>
<dbReference type="Pfam" id="PF01850">
    <property type="entry name" value="PIN"/>
    <property type="match status" value="1"/>
</dbReference>
<dbReference type="GO" id="GO:0090729">
    <property type="term" value="F:toxin activity"/>
    <property type="evidence" value="ECO:0007669"/>
    <property type="project" value="UniProtKB-KW"/>
</dbReference>
<sequence>MTRERYLLDKSALARWPKAAVAPVLDELSDRGLLAVCGAVEIEVVHSARSARDAQRVRWLLRGFDWLSMPDEVWDRAIDVQVKALHKGNHRALSMADLLIAATAERHDATVLHYDGDFDLITAITGQPTTWVVPPGAAD</sequence>
<accession>A0A1C5HFL4</accession>
<keyword evidence="6 8" id="KW-0460">Magnesium</keyword>
<comment type="similarity">
    <text evidence="7 8">Belongs to the PINc/VapC protein family.</text>
</comment>
<keyword evidence="4 8" id="KW-0479">Metal-binding</keyword>
<dbReference type="GO" id="GO:0000287">
    <property type="term" value="F:magnesium ion binding"/>
    <property type="evidence" value="ECO:0007669"/>
    <property type="project" value="UniProtKB-UniRule"/>
</dbReference>
<reference evidence="11" key="1">
    <citation type="submission" date="2016-06" db="EMBL/GenBank/DDBJ databases">
        <authorList>
            <person name="Varghese N."/>
            <person name="Submissions Spin"/>
        </authorList>
    </citation>
    <scope>NUCLEOTIDE SEQUENCE [LARGE SCALE GENOMIC DNA]</scope>
    <source>
        <strain evidence="11">DSM 45647</strain>
    </source>
</reference>
<protein>
    <recommendedName>
        <fullName evidence="8">Ribonuclease VapC</fullName>
        <shortName evidence="8">RNase VapC</shortName>
        <ecNumber evidence="8">3.1.-.-</ecNumber>
    </recommendedName>
    <alternativeName>
        <fullName evidence="8">Toxin VapC</fullName>
    </alternativeName>
</protein>
<dbReference type="PANTHER" id="PTHR33653:SF1">
    <property type="entry name" value="RIBONUCLEASE VAPC2"/>
    <property type="match status" value="1"/>
</dbReference>
<dbReference type="SUPFAM" id="SSF88723">
    <property type="entry name" value="PIN domain-like"/>
    <property type="match status" value="1"/>
</dbReference>
<keyword evidence="8" id="KW-0800">Toxin</keyword>
<dbReference type="RefSeq" id="WP_091058803.1">
    <property type="nucleotide sequence ID" value="NZ_FMDM01000003.1"/>
</dbReference>
<dbReference type="GO" id="GO:0016787">
    <property type="term" value="F:hydrolase activity"/>
    <property type="evidence" value="ECO:0007669"/>
    <property type="project" value="UniProtKB-KW"/>
</dbReference>
<organism evidence="10 11">
    <name type="scientific">Micromonospora humi</name>
    <dbReference type="NCBI Taxonomy" id="745366"/>
    <lineage>
        <taxon>Bacteria</taxon>
        <taxon>Bacillati</taxon>
        <taxon>Actinomycetota</taxon>
        <taxon>Actinomycetes</taxon>
        <taxon>Micromonosporales</taxon>
        <taxon>Micromonosporaceae</taxon>
        <taxon>Micromonospora</taxon>
    </lineage>
</organism>
<evidence type="ECO:0000313" key="11">
    <source>
        <dbReference type="Proteomes" id="UP000199360"/>
    </source>
</evidence>
<evidence type="ECO:0000256" key="5">
    <source>
        <dbReference type="ARBA" id="ARBA00022801"/>
    </source>
</evidence>
<comment type="cofactor">
    <cofactor evidence="1 8">
        <name>Mg(2+)</name>
        <dbReference type="ChEBI" id="CHEBI:18420"/>
    </cofactor>
</comment>
<evidence type="ECO:0000259" key="9">
    <source>
        <dbReference type="Pfam" id="PF01850"/>
    </source>
</evidence>
<dbReference type="OrthoDB" id="5185254at2"/>
<dbReference type="InterPro" id="IPR002716">
    <property type="entry name" value="PIN_dom"/>
</dbReference>